<keyword evidence="3" id="KW-1185">Reference proteome</keyword>
<keyword evidence="1" id="KW-0812">Transmembrane</keyword>
<dbReference type="AlphaFoldDB" id="A0A1V2DPN8"/>
<dbReference type="Proteomes" id="UP000189339">
    <property type="component" value="Unassembled WGS sequence"/>
</dbReference>
<reference evidence="2 3" key="1">
    <citation type="submission" date="2016-12" db="EMBL/GenBank/DDBJ databases">
        <title>Marinobacter lutaoensis whole genome sequencing.</title>
        <authorList>
            <person name="Verma A."/>
            <person name="Krishnamurthi S."/>
        </authorList>
    </citation>
    <scope>NUCLEOTIDE SEQUENCE [LARGE SCALE GENOMIC DNA]</scope>
    <source>
        <strain evidence="2 3">T5054</strain>
    </source>
</reference>
<evidence type="ECO:0000313" key="3">
    <source>
        <dbReference type="Proteomes" id="UP000189339"/>
    </source>
</evidence>
<protein>
    <submittedName>
        <fullName evidence="2">Uncharacterized protein</fullName>
    </submittedName>
</protein>
<gene>
    <name evidence="2" type="ORF">BTO32_15420</name>
</gene>
<sequence length="70" mass="7688">MLERITKRGLWIIIAVLLAAQALDLLASGMNYFVGDSEASFIPLLLSPLALAASCVWMVAALRRKEPFIK</sequence>
<dbReference type="EMBL" id="MSCW01000009">
    <property type="protein sequence ID" value="ONF42595.1"/>
    <property type="molecule type" value="Genomic_DNA"/>
</dbReference>
<keyword evidence="1" id="KW-1133">Transmembrane helix</keyword>
<organism evidence="2 3">
    <name type="scientific">Marinobacter lutaoensis</name>
    <dbReference type="NCBI Taxonomy" id="135739"/>
    <lineage>
        <taxon>Bacteria</taxon>
        <taxon>Pseudomonadati</taxon>
        <taxon>Pseudomonadota</taxon>
        <taxon>Gammaproteobacteria</taxon>
        <taxon>Pseudomonadales</taxon>
        <taxon>Marinobacteraceae</taxon>
        <taxon>Marinobacter</taxon>
    </lineage>
</organism>
<accession>A0A1V2DPN8</accession>
<dbReference type="RefSeq" id="WP_076725538.1">
    <property type="nucleotide sequence ID" value="NZ_MSCW01000009.1"/>
</dbReference>
<keyword evidence="1" id="KW-0472">Membrane</keyword>
<feature type="transmembrane region" description="Helical" evidence="1">
    <location>
        <begin position="41"/>
        <end position="62"/>
    </location>
</feature>
<evidence type="ECO:0000256" key="1">
    <source>
        <dbReference type="SAM" id="Phobius"/>
    </source>
</evidence>
<proteinExistence type="predicted"/>
<name>A0A1V2DPN8_9GAMM</name>
<evidence type="ECO:0000313" key="2">
    <source>
        <dbReference type="EMBL" id="ONF42595.1"/>
    </source>
</evidence>
<comment type="caution">
    <text evidence="2">The sequence shown here is derived from an EMBL/GenBank/DDBJ whole genome shotgun (WGS) entry which is preliminary data.</text>
</comment>
<dbReference type="STRING" id="135739.BTO32_15420"/>